<sequence>MSSAIETIIDAARLIGYGLRPKLLPARDEQYRMLVARARADDDFAAVVHAVAAGLELVVLGVSERTGIVVASTEDSAFAIRMTDYARRTSSEGKAAERVVHALAHLGAATLAFPRPADLADESYIGRITVEGVDAFVREAAIRLADRVGDETPDTDTAEPDIQAAWRVYARRARTGTTGDGRKLSSSTIGIVGKALAFLADQGLLVRTSEERGGTYRTTPRYRAQVREAGAVMFEELLSLGITEVSDGAGTITVGWDATTVQSL</sequence>
<name>A0ABP7BZU3_9MICC</name>
<protein>
    <submittedName>
        <fullName evidence="1">Uncharacterized protein</fullName>
    </submittedName>
</protein>
<accession>A0ABP7BZU3</accession>
<comment type="caution">
    <text evidence="1">The sequence shown here is derived from an EMBL/GenBank/DDBJ whole genome shotgun (WGS) entry which is preliminary data.</text>
</comment>
<dbReference type="Proteomes" id="UP001500752">
    <property type="component" value="Unassembled WGS sequence"/>
</dbReference>
<dbReference type="EMBL" id="BAABEO010000008">
    <property type="protein sequence ID" value="GAA3671684.1"/>
    <property type="molecule type" value="Genomic_DNA"/>
</dbReference>
<organism evidence="1 2">
    <name type="scientific">Arthrobacter ginkgonis</name>
    <dbReference type="NCBI Taxonomy" id="1630594"/>
    <lineage>
        <taxon>Bacteria</taxon>
        <taxon>Bacillati</taxon>
        <taxon>Actinomycetota</taxon>
        <taxon>Actinomycetes</taxon>
        <taxon>Micrococcales</taxon>
        <taxon>Micrococcaceae</taxon>
        <taxon>Arthrobacter</taxon>
    </lineage>
</organism>
<evidence type="ECO:0000313" key="2">
    <source>
        <dbReference type="Proteomes" id="UP001500752"/>
    </source>
</evidence>
<keyword evidence="2" id="KW-1185">Reference proteome</keyword>
<reference evidence="2" key="1">
    <citation type="journal article" date="2019" name="Int. J. Syst. Evol. Microbiol.">
        <title>The Global Catalogue of Microorganisms (GCM) 10K type strain sequencing project: providing services to taxonomists for standard genome sequencing and annotation.</title>
        <authorList>
            <consortium name="The Broad Institute Genomics Platform"/>
            <consortium name="The Broad Institute Genome Sequencing Center for Infectious Disease"/>
            <person name="Wu L."/>
            <person name="Ma J."/>
        </authorList>
    </citation>
    <scope>NUCLEOTIDE SEQUENCE [LARGE SCALE GENOMIC DNA]</scope>
    <source>
        <strain evidence="2">JCM 30742</strain>
    </source>
</reference>
<evidence type="ECO:0000313" key="1">
    <source>
        <dbReference type="EMBL" id="GAA3671684.1"/>
    </source>
</evidence>
<proteinExistence type="predicted"/>
<dbReference type="RefSeq" id="WP_345148588.1">
    <property type="nucleotide sequence ID" value="NZ_BAABEO010000008.1"/>
</dbReference>
<gene>
    <name evidence="1" type="ORF">GCM10023081_07530</name>
</gene>